<dbReference type="PROSITE" id="PS50057">
    <property type="entry name" value="FERM_3"/>
    <property type="match status" value="1"/>
</dbReference>
<feature type="compositionally biased region" description="Low complexity" evidence="22">
    <location>
        <begin position="1791"/>
        <end position="1807"/>
    </location>
</feature>
<dbReference type="FunFam" id="1.10.510.10:FF:000027">
    <property type="entry name" value="Receptor protein-tyrosine kinase"/>
    <property type="match status" value="1"/>
</dbReference>
<dbReference type="InterPro" id="IPR009030">
    <property type="entry name" value="Growth_fac_rcpt_cys_sf"/>
</dbReference>
<dbReference type="SUPFAM" id="SSF56112">
    <property type="entry name" value="Protein kinase-like (PK-like)"/>
    <property type="match status" value="1"/>
</dbReference>
<keyword evidence="11" id="KW-0547">Nucleotide-binding</keyword>
<keyword evidence="13" id="KW-0067">ATP-binding</keyword>
<feature type="region of interest" description="Disordered" evidence="22">
    <location>
        <begin position="1786"/>
        <end position="1807"/>
    </location>
</feature>
<dbReference type="Pfam" id="PF01030">
    <property type="entry name" value="Recep_L_domain"/>
    <property type="match status" value="2"/>
</dbReference>
<name>A0A915LIX9_MELJA</name>
<evidence type="ECO:0000256" key="13">
    <source>
        <dbReference type="ARBA" id="ARBA00022840"/>
    </source>
</evidence>
<evidence type="ECO:0000256" key="16">
    <source>
        <dbReference type="ARBA" id="ARBA00023137"/>
    </source>
</evidence>
<evidence type="ECO:0000256" key="3">
    <source>
        <dbReference type="ARBA" id="ARBA00004479"/>
    </source>
</evidence>
<evidence type="ECO:0000256" key="22">
    <source>
        <dbReference type="SAM" id="MobiDB-lite"/>
    </source>
</evidence>
<comment type="catalytic activity">
    <reaction evidence="20">
        <text>L-tyrosyl-[protein] + ATP = O-phospho-L-tyrosyl-[protein] + ADP + H(+)</text>
        <dbReference type="Rhea" id="RHEA:10596"/>
        <dbReference type="Rhea" id="RHEA-COMP:10136"/>
        <dbReference type="Rhea" id="RHEA-COMP:20101"/>
        <dbReference type="ChEBI" id="CHEBI:15378"/>
        <dbReference type="ChEBI" id="CHEBI:30616"/>
        <dbReference type="ChEBI" id="CHEBI:46858"/>
        <dbReference type="ChEBI" id="CHEBI:61978"/>
        <dbReference type="ChEBI" id="CHEBI:456216"/>
        <dbReference type="EC" id="2.7.10.1"/>
    </reaction>
</comment>
<dbReference type="InterPro" id="IPR000719">
    <property type="entry name" value="Prot_kinase_dom"/>
</dbReference>
<dbReference type="InterPro" id="IPR018979">
    <property type="entry name" value="FERM_N"/>
</dbReference>
<keyword evidence="16" id="KW-0829">Tyrosine-protein kinase</keyword>
<dbReference type="PRINTS" id="PR00661">
    <property type="entry name" value="ERMFAMILY"/>
</dbReference>
<evidence type="ECO:0000256" key="17">
    <source>
        <dbReference type="ARBA" id="ARBA00023170"/>
    </source>
</evidence>
<dbReference type="GO" id="GO:0004714">
    <property type="term" value="F:transmembrane receptor protein tyrosine kinase activity"/>
    <property type="evidence" value="ECO:0007669"/>
    <property type="project" value="UniProtKB-EC"/>
</dbReference>
<dbReference type="InterPro" id="IPR000299">
    <property type="entry name" value="FERM_domain"/>
</dbReference>
<dbReference type="InterPro" id="IPR011174">
    <property type="entry name" value="ERM"/>
</dbReference>
<feature type="domain" description="Protein kinase" evidence="23">
    <location>
        <begin position="795"/>
        <end position="1062"/>
    </location>
</feature>
<dbReference type="InterPro" id="IPR019749">
    <property type="entry name" value="Band_41_domain"/>
</dbReference>
<organism evidence="25 26">
    <name type="scientific">Meloidogyne javanica</name>
    <name type="common">Root-knot nematode worm</name>
    <dbReference type="NCBI Taxonomy" id="6303"/>
    <lineage>
        <taxon>Eukaryota</taxon>
        <taxon>Metazoa</taxon>
        <taxon>Ecdysozoa</taxon>
        <taxon>Nematoda</taxon>
        <taxon>Chromadorea</taxon>
        <taxon>Rhabditida</taxon>
        <taxon>Tylenchina</taxon>
        <taxon>Tylenchomorpha</taxon>
        <taxon>Tylenchoidea</taxon>
        <taxon>Meloidogynidae</taxon>
        <taxon>Meloidogyninae</taxon>
        <taxon>Meloidogyne</taxon>
        <taxon>Meloidogyne incognita group</taxon>
    </lineage>
</organism>
<dbReference type="InterPro" id="IPR035963">
    <property type="entry name" value="FERM_2"/>
</dbReference>
<evidence type="ECO:0000256" key="6">
    <source>
        <dbReference type="ARBA" id="ARBA00022025"/>
    </source>
</evidence>
<dbReference type="Gene3D" id="1.10.510.10">
    <property type="entry name" value="Transferase(Phosphotransferase) domain 1"/>
    <property type="match status" value="1"/>
</dbReference>
<dbReference type="Proteomes" id="UP000887561">
    <property type="component" value="Unplaced"/>
</dbReference>
<feature type="compositionally biased region" description="Polar residues" evidence="22">
    <location>
        <begin position="1128"/>
        <end position="1140"/>
    </location>
</feature>
<dbReference type="Gene3D" id="1.20.80.10">
    <property type="match status" value="1"/>
</dbReference>
<reference evidence="26" key="1">
    <citation type="submission" date="2022-11" db="UniProtKB">
        <authorList>
            <consortium name="WormBaseParasite"/>
        </authorList>
    </citation>
    <scope>IDENTIFICATION</scope>
</reference>
<dbReference type="GO" id="GO:0005524">
    <property type="term" value="F:ATP binding"/>
    <property type="evidence" value="ECO:0007669"/>
    <property type="project" value="UniProtKB-KW"/>
</dbReference>
<dbReference type="Gene3D" id="3.10.20.90">
    <property type="entry name" value="Phosphatidylinositol 3-kinase Catalytic Subunit, Chain A, domain 1"/>
    <property type="match status" value="1"/>
</dbReference>
<dbReference type="InterPro" id="IPR029071">
    <property type="entry name" value="Ubiquitin-like_domsf"/>
</dbReference>
<feature type="domain" description="FERM" evidence="24">
    <location>
        <begin position="1265"/>
        <end position="1554"/>
    </location>
</feature>
<keyword evidence="14" id="KW-1133">Transmembrane helix</keyword>
<dbReference type="Gene3D" id="2.10.220.10">
    <property type="entry name" value="Hormone Receptor, Insulin-like Growth Factor Receptor 1, Chain A, domain 2"/>
    <property type="match status" value="3"/>
</dbReference>
<evidence type="ECO:0000256" key="7">
    <source>
        <dbReference type="ARBA" id="ARBA00022475"/>
    </source>
</evidence>
<dbReference type="CDD" id="cd14473">
    <property type="entry name" value="FERM_B-lobe"/>
    <property type="match status" value="1"/>
</dbReference>
<comment type="subcellular location">
    <subcellularLocation>
        <location evidence="4">Cell junction</location>
        <location evidence="4">Adherens junction</location>
    </subcellularLocation>
    <subcellularLocation>
        <location evidence="2">Cell membrane</location>
        <topology evidence="2">Peripheral membrane protein</topology>
    </subcellularLocation>
    <subcellularLocation>
        <location evidence="1">Cell projection</location>
        <location evidence="1">Microvillus</location>
    </subcellularLocation>
    <subcellularLocation>
        <location evidence="19">Cell projection</location>
        <location evidence="19">Rhabdomere</location>
    </subcellularLocation>
    <subcellularLocation>
        <location evidence="3">Membrane</location>
        <topology evidence="3">Single-pass type I membrane protein</topology>
    </subcellularLocation>
</comment>
<dbReference type="Gene3D" id="6.10.360.10">
    <property type="match status" value="1"/>
</dbReference>
<dbReference type="SUPFAM" id="SSF50729">
    <property type="entry name" value="PH domain-like"/>
    <property type="match status" value="1"/>
</dbReference>
<dbReference type="Gene3D" id="1.20.5.450">
    <property type="match status" value="1"/>
</dbReference>
<evidence type="ECO:0000256" key="19">
    <source>
        <dbReference type="ARBA" id="ARBA00043944"/>
    </source>
</evidence>
<dbReference type="GO" id="GO:0038127">
    <property type="term" value="P:ERBB signaling pathway"/>
    <property type="evidence" value="ECO:0007669"/>
    <property type="project" value="UniProtKB-ARBA"/>
</dbReference>
<sequence>MNRYTFLRKAYENCRHITGNLEIAYVFKEDIENDWLLQKQENEQRNVTNILLKPREPFYFLQNLEEIYGYLFIYNVTVEEISLPSLRVIWGEKLLDGSAITVASSHPLRYLNMPSLRSVVFGIVRIIASENLERLDLNPFSAQCRVAPTCSKQCREKNCFGSRPDQCQHVYRKNCQEECESRSCYIDAHGISRCCDEACVGGCEGEGRGKCIACQELEEDGRCVSQCTGTQRYNRKHKINEIIPKSKAKYAYEKHCLSECPPGTLIESSSCVARCSPGFYRDPKIDPRKCIPCKGKECPVVCQFPPPGVDILNSGNIHVLENCTEVEGFLAIEGSNFKNPLRPSNLSFLENLELIEGRQLFFGKYALSIFGDPQLKWLGLRSLSNITHGNVFVRNNSNLCYSQSIPFKQIFGINQSFWINNGDETDCDQHQCDQNCANEFGCWGPGPEQCVKCKKYLREKECLDKCPDQGNSFEYYFDEFDENEFITTTTPKEQIADGSWTIGAVKKCVQYCPNSTTYSLGFECRPCHEACFEGCTGPSDIVGNNGCNKCLYGLRDELGNGNEPSSDVCGFKNTFGENYFLALEPANSLTKFSCRKCRPECKNCTRDGVVEMTSDGSTSVCTCAFWRLEPAIVNNNRPTECSMDCGKGSYILKYPNETLSGIGECRRCHPFCDIHRSCYDDGPSNCEKCAHGGIVDRNGTVKCLNACPPELPYADEEGICQLIDRERSRRQKQIKIVGGVFLAIILLAVLIGKKYMKEVQMHLPEIPPLDPLKVTQRPNMRRLNLIQVNELDFLPGKSTVLGQGAFGIVYAGKWRPPGVKAISALDSRLNEKEMLREAGIMHSVQHEHLLPVAGICLGGGGGLKIVTLLRPLGSLLKFFEQYSSQLGSKQLMLYCYQISSAMEYLTKRAIVHRDLAARNVLVKSALHVEVTDFGLATMLQRPNDSVIIEGRVAVKWLAPESLRHSIFNQRTDIWSFGITCWEILTVGACSPYKELKLPRERLARELVDKLECGYRLEQPNNCSQELYQELLNCWLPDPESRPSFRQIKERFEQFCRAPHIYIQERRNRLIENQQKQQQMESRIGSIGQREMIARLLHDNDFADPVFVDPAEYSNNSSNNRDVSNTNSPQRENTNNTNTTILSDDECFFSTVELVNNNNKTPSPRNCGVKPDRHGSVATTISSRYKSDPLGSGSRKLLPYSNTTTLYTNQFGEYINEKNGEEEKKNVVGVIKGSGNIEKDEKKEGYVNTKEENEMLDWLTGHSKPLRVKVSTMEADLNAISMDRDALGQDLFDTVCKIIGLREVWYFGLCFTNRKGYTCWLQLDKKVRDHSMPKQSDGSLHFLFLVKFFPESVKTELIQDLTRHLFFLQIRQSILSMDLYCPSEAAILLASYAVQAMYGDYQNDENIELDLTKLIPPSVIQQYDMSADMWHEKIGNWWANNSGLSREDAEEEFLCIAEELDMYGTSFYKILNQRGTELLLGVSAQGLGIYEPDNKLSPRPFFPWTEIKCISFKNKMFTICTADKSKIRFRAEDMSINQSLLDLCVGTHNLYLRRRQPDLLEVQQMRIQAQELAEQTRLQREREQRVQAESERDKLRTELGHLAEQLNTMQIVMKNAEESHQLIAERARISEQEPPPYHEQLRRSNPCSNNSVKHIATNSSSLEEETTVETDEDFNGINNNGNGGVFASLIATEQQRQTISNELQHIIASTYAELEQSRGDWQAKDHSLREKLADFRLELEALKKEGMETEQDKLFAQKVAATGCFDKHSTLRKSGFGSSKSKAKMFDEMTHSKLTSNTTTSTKTAIQP</sequence>
<keyword evidence="18" id="KW-0325">Glycoprotein</keyword>
<dbReference type="PROSITE" id="PS50011">
    <property type="entry name" value="PROTEIN_KINASE_DOM"/>
    <property type="match status" value="1"/>
</dbReference>
<protein>
    <recommendedName>
        <fullName evidence="6">Moesin/ezrin/radixin homolog 1</fullName>
        <ecNumber evidence="5">2.7.10.1</ecNumber>
    </recommendedName>
</protein>
<dbReference type="InterPro" id="IPR018980">
    <property type="entry name" value="FERM_PH-like_C"/>
</dbReference>
<keyword evidence="9" id="KW-0808">Transferase</keyword>
<dbReference type="SUPFAM" id="SSF52058">
    <property type="entry name" value="L domain-like"/>
    <property type="match status" value="2"/>
</dbReference>
<evidence type="ECO:0000256" key="9">
    <source>
        <dbReference type="ARBA" id="ARBA00022679"/>
    </source>
</evidence>
<dbReference type="PRINTS" id="PR00109">
    <property type="entry name" value="TYRKINASE"/>
</dbReference>
<keyword evidence="8" id="KW-0597">Phosphoprotein</keyword>
<accession>A0A915LIX9</accession>
<evidence type="ECO:0000256" key="4">
    <source>
        <dbReference type="ARBA" id="ARBA00004536"/>
    </source>
</evidence>
<dbReference type="PROSITE" id="PS00661">
    <property type="entry name" value="FERM_2"/>
    <property type="match status" value="1"/>
</dbReference>
<feature type="region of interest" description="Disordered" evidence="22">
    <location>
        <begin position="1631"/>
        <end position="1650"/>
    </location>
</feature>
<dbReference type="Gene3D" id="2.30.29.30">
    <property type="entry name" value="Pleckstrin-homology domain (PH domain)/Phosphotyrosine-binding domain (PTB)"/>
    <property type="match status" value="1"/>
</dbReference>
<evidence type="ECO:0000259" key="24">
    <source>
        <dbReference type="PROSITE" id="PS50057"/>
    </source>
</evidence>
<evidence type="ECO:0000259" key="23">
    <source>
        <dbReference type="PROSITE" id="PS50011"/>
    </source>
</evidence>
<keyword evidence="7" id="KW-1003">Cell membrane</keyword>
<feature type="coiled-coil region" evidence="21">
    <location>
        <begin position="1724"/>
        <end position="1751"/>
    </location>
</feature>
<dbReference type="InterPro" id="IPR000494">
    <property type="entry name" value="Rcpt_L-dom"/>
</dbReference>
<dbReference type="GO" id="GO:0005886">
    <property type="term" value="C:plasma membrane"/>
    <property type="evidence" value="ECO:0007669"/>
    <property type="project" value="UniProtKB-SubCell"/>
</dbReference>
<evidence type="ECO:0000256" key="12">
    <source>
        <dbReference type="ARBA" id="ARBA00022777"/>
    </source>
</evidence>
<evidence type="ECO:0000256" key="18">
    <source>
        <dbReference type="ARBA" id="ARBA00023180"/>
    </source>
</evidence>
<evidence type="ECO:0000256" key="1">
    <source>
        <dbReference type="ARBA" id="ARBA00004105"/>
    </source>
</evidence>
<dbReference type="InterPro" id="IPR001245">
    <property type="entry name" value="Ser-Thr/Tyr_kinase_cat_dom"/>
</dbReference>
<keyword evidence="15" id="KW-0472">Membrane</keyword>
<proteinExistence type="predicted"/>
<dbReference type="InterPro" id="IPR008266">
    <property type="entry name" value="Tyr_kinase_AS"/>
</dbReference>
<evidence type="ECO:0000256" key="11">
    <source>
        <dbReference type="ARBA" id="ARBA00022741"/>
    </source>
</evidence>
<dbReference type="Pfam" id="PF00373">
    <property type="entry name" value="FERM_M"/>
    <property type="match status" value="1"/>
</dbReference>
<dbReference type="Pfam" id="PF14843">
    <property type="entry name" value="GF_recep_IV"/>
    <property type="match status" value="1"/>
</dbReference>
<dbReference type="InterPro" id="IPR036941">
    <property type="entry name" value="Rcpt_L-dom_sf"/>
</dbReference>
<feature type="coiled-coil region" evidence="21">
    <location>
        <begin position="1577"/>
        <end position="1604"/>
    </location>
</feature>
<evidence type="ECO:0000256" key="2">
    <source>
        <dbReference type="ARBA" id="ARBA00004202"/>
    </source>
</evidence>
<evidence type="ECO:0000313" key="26">
    <source>
        <dbReference type="WBParaSite" id="scaffold1143_cov257.g2554"/>
    </source>
</evidence>
<dbReference type="InterPro" id="IPR019748">
    <property type="entry name" value="FERM_central"/>
</dbReference>
<evidence type="ECO:0000256" key="20">
    <source>
        <dbReference type="ARBA" id="ARBA00051243"/>
    </source>
</evidence>
<dbReference type="GO" id="GO:0005902">
    <property type="term" value="C:microvillus"/>
    <property type="evidence" value="ECO:0007669"/>
    <property type="project" value="UniProtKB-SubCell"/>
</dbReference>
<dbReference type="InterPro" id="IPR032778">
    <property type="entry name" value="GF_recep_IV"/>
</dbReference>
<dbReference type="InterPro" id="IPR011259">
    <property type="entry name" value="ERM_C_dom"/>
</dbReference>
<dbReference type="Pfam" id="PF07714">
    <property type="entry name" value="PK_Tyr_Ser-Thr"/>
    <property type="match status" value="1"/>
</dbReference>
<dbReference type="InterPro" id="IPR006211">
    <property type="entry name" value="Furin-like_Cys-rich_dom"/>
</dbReference>
<dbReference type="SUPFAM" id="SSF54236">
    <property type="entry name" value="Ubiquitin-like"/>
    <property type="match status" value="1"/>
</dbReference>
<dbReference type="SUPFAM" id="SSF57184">
    <property type="entry name" value="Growth factor receptor domain"/>
    <property type="match status" value="2"/>
</dbReference>
<feature type="region of interest" description="Disordered" evidence="22">
    <location>
        <begin position="1107"/>
        <end position="1140"/>
    </location>
</feature>
<dbReference type="PRINTS" id="PR00935">
    <property type="entry name" value="BAND41"/>
</dbReference>
<dbReference type="Pfam" id="PF00757">
    <property type="entry name" value="Furin-like"/>
    <property type="match status" value="1"/>
</dbReference>
<feature type="compositionally biased region" description="Low complexity" evidence="22">
    <location>
        <begin position="1113"/>
        <end position="1127"/>
    </location>
</feature>
<dbReference type="Pfam" id="PF09380">
    <property type="entry name" value="FERM_C"/>
    <property type="match status" value="1"/>
</dbReference>
<dbReference type="CDD" id="cd17097">
    <property type="entry name" value="FERM_F1_ERM_like"/>
    <property type="match status" value="1"/>
</dbReference>
<evidence type="ECO:0000256" key="21">
    <source>
        <dbReference type="SAM" id="Coils"/>
    </source>
</evidence>
<dbReference type="InterPro" id="IPR006212">
    <property type="entry name" value="Furin_repeat"/>
</dbReference>
<keyword evidence="17" id="KW-0675">Receptor</keyword>
<dbReference type="InterPro" id="IPR008954">
    <property type="entry name" value="Moesin_tail_sf"/>
</dbReference>
<evidence type="ECO:0000256" key="14">
    <source>
        <dbReference type="ARBA" id="ARBA00022989"/>
    </source>
</evidence>
<keyword evidence="21" id="KW-0175">Coiled coil</keyword>
<keyword evidence="10" id="KW-0812">Transmembrane</keyword>
<dbReference type="InterPro" id="IPR011009">
    <property type="entry name" value="Kinase-like_dom_sf"/>
</dbReference>
<dbReference type="CDD" id="cd00064">
    <property type="entry name" value="FU"/>
    <property type="match status" value="2"/>
</dbReference>
<dbReference type="PANTHER" id="PTHR23281">
    <property type="entry name" value="MERLIN/MOESIN/EZRIN/RADIXIN"/>
    <property type="match status" value="1"/>
</dbReference>
<evidence type="ECO:0000256" key="10">
    <source>
        <dbReference type="ARBA" id="ARBA00022692"/>
    </source>
</evidence>
<dbReference type="GO" id="GO:0008284">
    <property type="term" value="P:positive regulation of cell population proliferation"/>
    <property type="evidence" value="ECO:0007669"/>
    <property type="project" value="UniProtKB-ARBA"/>
</dbReference>
<dbReference type="SMART" id="SM00295">
    <property type="entry name" value="B41"/>
    <property type="match status" value="1"/>
</dbReference>
<evidence type="ECO:0000256" key="8">
    <source>
        <dbReference type="ARBA" id="ARBA00022553"/>
    </source>
</evidence>
<dbReference type="Pfam" id="PF09379">
    <property type="entry name" value="FERM_N"/>
    <property type="match status" value="1"/>
</dbReference>
<dbReference type="PROSITE" id="PS00109">
    <property type="entry name" value="PROTEIN_KINASE_TYR"/>
    <property type="match status" value="1"/>
</dbReference>
<evidence type="ECO:0000313" key="25">
    <source>
        <dbReference type="Proteomes" id="UP000887561"/>
    </source>
</evidence>
<dbReference type="SMART" id="SM00219">
    <property type="entry name" value="TyrKc"/>
    <property type="match status" value="1"/>
</dbReference>
<dbReference type="SUPFAM" id="SSF47031">
    <property type="entry name" value="Second domain of FERM"/>
    <property type="match status" value="1"/>
</dbReference>
<dbReference type="WBParaSite" id="scaffold1143_cov257.g2554">
    <property type="protein sequence ID" value="scaffold1143_cov257.g2554"/>
    <property type="gene ID" value="scaffold1143_cov257.g2554"/>
</dbReference>
<dbReference type="InterPro" id="IPR000798">
    <property type="entry name" value="Ez/rad/moesin-like"/>
</dbReference>
<keyword evidence="25" id="KW-1185">Reference proteome</keyword>
<dbReference type="SUPFAM" id="SSF48678">
    <property type="entry name" value="Moesin tail domain"/>
    <property type="match status" value="1"/>
</dbReference>
<dbReference type="SMART" id="SM01196">
    <property type="entry name" value="FERM_C"/>
    <property type="match status" value="1"/>
</dbReference>
<dbReference type="InterPro" id="IPR020635">
    <property type="entry name" value="Tyr_kinase_cat_dom"/>
</dbReference>
<dbReference type="GO" id="GO:0005912">
    <property type="term" value="C:adherens junction"/>
    <property type="evidence" value="ECO:0007669"/>
    <property type="project" value="UniProtKB-SubCell"/>
</dbReference>
<evidence type="ECO:0000256" key="5">
    <source>
        <dbReference type="ARBA" id="ARBA00011902"/>
    </source>
</evidence>
<dbReference type="Pfam" id="PF00769">
    <property type="entry name" value="ERM_C"/>
    <property type="match status" value="1"/>
</dbReference>
<dbReference type="InterPro" id="IPR019747">
    <property type="entry name" value="FERM_CS"/>
</dbReference>
<dbReference type="Gene3D" id="3.80.20.20">
    <property type="entry name" value="Receptor L-domain"/>
    <property type="match status" value="2"/>
</dbReference>
<evidence type="ECO:0000256" key="15">
    <source>
        <dbReference type="ARBA" id="ARBA00023136"/>
    </source>
</evidence>
<dbReference type="InterPro" id="IPR014352">
    <property type="entry name" value="FERM/acyl-CoA-bd_prot_sf"/>
</dbReference>
<dbReference type="EC" id="2.7.10.1" evidence="5"/>
<dbReference type="Gene3D" id="3.30.200.20">
    <property type="entry name" value="Phosphorylase Kinase, domain 1"/>
    <property type="match status" value="1"/>
</dbReference>
<dbReference type="SMART" id="SM00261">
    <property type="entry name" value="FU"/>
    <property type="match status" value="6"/>
</dbReference>
<dbReference type="GO" id="GO:0003779">
    <property type="term" value="F:actin binding"/>
    <property type="evidence" value="ECO:0007669"/>
    <property type="project" value="InterPro"/>
</dbReference>
<dbReference type="InterPro" id="IPR011993">
    <property type="entry name" value="PH-like_dom_sf"/>
</dbReference>
<keyword evidence="12" id="KW-0418">Kinase</keyword>